<dbReference type="EMBL" id="CP113264">
    <property type="protein sequence ID" value="WAE73920.1"/>
    <property type="molecule type" value="Genomic_DNA"/>
</dbReference>
<evidence type="ECO:0000313" key="3">
    <source>
        <dbReference type="Proteomes" id="UP001156498"/>
    </source>
</evidence>
<evidence type="ECO:0000313" key="2">
    <source>
        <dbReference type="EMBL" id="WAE73920.1"/>
    </source>
</evidence>
<reference evidence="2 3" key="1">
    <citation type="journal article" date="2013" name="Int. J. Syst. Evol. Microbiol.">
        <title>Description of Streptomonospora sediminis sp. nov. and Streptomonospora nanhaiensis sp. nov., and reclassification of Nocardiopsis arabia Hozzein &amp; Goodfellow 2008 as Streptomonospora arabica comb. nov. and emended description of the genus Streptomonospora.</title>
        <authorList>
            <person name="Zhang D.F."/>
            <person name="Pan H.Q."/>
            <person name="He J."/>
            <person name="Zhang X.M."/>
            <person name="Zhang Y.G."/>
            <person name="Klenk H.P."/>
            <person name="Hu J.C."/>
            <person name="Li W.J."/>
        </authorList>
    </citation>
    <scope>NUCLEOTIDE SEQUENCE [LARGE SCALE GENOMIC DNA]</scope>
    <source>
        <strain evidence="2 3">12A09</strain>
    </source>
</reference>
<organism evidence="2 3">
    <name type="scientific">Streptomonospora nanhaiensis</name>
    <dbReference type="NCBI Taxonomy" id="1323731"/>
    <lineage>
        <taxon>Bacteria</taxon>
        <taxon>Bacillati</taxon>
        <taxon>Actinomycetota</taxon>
        <taxon>Actinomycetes</taxon>
        <taxon>Streptosporangiales</taxon>
        <taxon>Nocardiopsidaceae</taxon>
        <taxon>Streptomonospora</taxon>
    </lineage>
</organism>
<dbReference type="RefSeq" id="WP_267947700.1">
    <property type="nucleotide sequence ID" value="NZ_CP113264.1"/>
</dbReference>
<keyword evidence="3" id="KW-1185">Reference proteome</keyword>
<dbReference type="Proteomes" id="UP001156498">
    <property type="component" value="Chromosome"/>
</dbReference>
<sequence length="170" mass="17429">MGSLEAGDGVVLMVAVAVVAVCAWVGGESVRRLLGHRFDRSAALLGTEEQEEVLALRRGVLERRYSLVEAAWGGVRGGARPGAPVPGGARTAADGDLPDPVAVVAALDRDLAHLDAEEARRVEMVSAAFTGRRERSDRARASALRLDVACAGAAVLLAGVAVGGAVAVLL</sequence>
<feature type="transmembrane region" description="Helical" evidence="1">
    <location>
        <begin position="148"/>
        <end position="169"/>
    </location>
</feature>
<name>A0ABY6YNU2_9ACTN</name>
<keyword evidence="1" id="KW-0472">Membrane</keyword>
<keyword evidence="1" id="KW-1133">Transmembrane helix</keyword>
<evidence type="ECO:0000256" key="1">
    <source>
        <dbReference type="SAM" id="Phobius"/>
    </source>
</evidence>
<gene>
    <name evidence="2" type="ORF">OUQ99_01975</name>
</gene>
<feature type="transmembrane region" description="Helical" evidence="1">
    <location>
        <begin position="6"/>
        <end position="27"/>
    </location>
</feature>
<protein>
    <submittedName>
        <fullName evidence="2">Uncharacterized protein</fullName>
    </submittedName>
</protein>
<accession>A0ABY6YNU2</accession>
<proteinExistence type="predicted"/>
<keyword evidence="1" id="KW-0812">Transmembrane</keyword>